<name>A0A1B6GRZ6_9HEMI</name>
<evidence type="ECO:0008006" key="2">
    <source>
        <dbReference type="Google" id="ProtNLM"/>
    </source>
</evidence>
<reference evidence="1" key="1">
    <citation type="submission" date="2015-11" db="EMBL/GenBank/DDBJ databases">
        <title>De novo transcriptome assembly of four potential Pierce s Disease insect vectors from Arizona vineyards.</title>
        <authorList>
            <person name="Tassone E.E."/>
        </authorList>
    </citation>
    <scope>NUCLEOTIDE SEQUENCE</scope>
</reference>
<evidence type="ECO:0000313" key="1">
    <source>
        <dbReference type="EMBL" id="JAS65207.1"/>
    </source>
</evidence>
<dbReference type="AlphaFoldDB" id="A0A1B6GRZ6"/>
<sequence>MNNQLDIIQWLKENPFSSLSLHEKIKIMQAGRPCPPLTSMISCVRDRHREYKRQFKMTNYAYFNWMCGSENLTKLFCWPCLLFGTSTVGPKKNVWVSTGFDNLAGLINSAKSHELSGIHAVNVSKMVKFEQKRLNGMWDVMDVSNTNRQEYTPSMPVRWQNSSRRG</sequence>
<organism evidence="1">
    <name type="scientific">Cuerna arida</name>
    <dbReference type="NCBI Taxonomy" id="1464854"/>
    <lineage>
        <taxon>Eukaryota</taxon>
        <taxon>Metazoa</taxon>
        <taxon>Ecdysozoa</taxon>
        <taxon>Arthropoda</taxon>
        <taxon>Hexapoda</taxon>
        <taxon>Insecta</taxon>
        <taxon>Pterygota</taxon>
        <taxon>Neoptera</taxon>
        <taxon>Paraneoptera</taxon>
        <taxon>Hemiptera</taxon>
        <taxon>Auchenorrhyncha</taxon>
        <taxon>Membracoidea</taxon>
        <taxon>Cicadellidae</taxon>
        <taxon>Cicadellinae</taxon>
        <taxon>Proconiini</taxon>
        <taxon>Cuerna</taxon>
    </lineage>
</organism>
<protein>
    <recommendedName>
        <fullName evidence="2">TTF-type domain-containing protein</fullName>
    </recommendedName>
</protein>
<dbReference type="EMBL" id="GECZ01004562">
    <property type="protein sequence ID" value="JAS65207.1"/>
    <property type="molecule type" value="Transcribed_RNA"/>
</dbReference>
<accession>A0A1B6GRZ6</accession>
<proteinExistence type="predicted"/>
<gene>
    <name evidence="1" type="ORF">g.44317</name>
</gene>